<name>A0ABV5TKH9_9ACTN</name>
<feature type="compositionally biased region" description="Pro residues" evidence="1">
    <location>
        <begin position="105"/>
        <end position="114"/>
    </location>
</feature>
<sequence>MSQTSHPEIASHVPAEPGGLLEEPSRRSGWSARFTTRPVRALRQLGRTAGRMVRDRPAERGTSGPEAALCPPELPERPARLVPSARSASSVRSEPLVRPASSARPAPPVRPTPPRRPEPLPRRSWPGGFKDRLTSPIPTFQELLAVAWHGTLRPGVGDEDRIPVHRDGLPLATGTDAVVTWVGHATYVVQIGGLTILTDPVWARKIAGIHRPRLTPPGVAWADLPRIDAVVISHNHYDHLDAQTVRRLPRDTPVLVPAGLGSWFTRRGFRDVTELDWWESTWVGGVRFDFVPAHHWSRRSVWDTCKTLWGGWVIASDDQTIYFAGDTGYGERFAQIGARYPGGIDLALMPVGAFEPRWFMKAAHVDPAQAVRACQDVGARRMATMHWGTFVLSGETLLAPVEEARAAWAEAGRDRADLWDLAIGESRVLMS</sequence>
<protein>
    <submittedName>
        <fullName evidence="3">MBL fold metallo-hydrolase</fullName>
    </submittedName>
</protein>
<evidence type="ECO:0000313" key="3">
    <source>
        <dbReference type="EMBL" id="MFB9678153.1"/>
    </source>
</evidence>
<comment type="caution">
    <text evidence="3">The sequence shown here is derived from an EMBL/GenBank/DDBJ whole genome shotgun (WGS) entry which is preliminary data.</text>
</comment>
<dbReference type="InterPro" id="IPR036866">
    <property type="entry name" value="RibonucZ/Hydroxyglut_hydro"/>
</dbReference>
<keyword evidence="4" id="KW-1185">Reference proteome</keyword>
<reference evidence="3 4" key="1">
    <citation type="submission" date="2024-09" db="EMBL/GenBank/DDBJ databases">
        <authorList>
            <person name="Sun Q."/>
            <person name="Mori K."/>
        </authorList>
    </citation>
    <scope>NUCLEOTIDE SEQUENCE [LARGE SCALE GENOMIC DNA]</scope>
    <source>
        <strain evidence="3 4">JCM 3028</strain>
    </source>
</reference>
<feature type="compositionally biased region" description="Low complexity" evidence="1">
    <location>
        <begin position="80"/>
        <end position="104"/>
    </location>
</feature>
<dbReference type="SUPFAM" id="SSF56281">
    <property type="entry name" value="Metallo-hydrolase/oxidoreductase"/>
    <property type="match status" value="1"/>
</dbReference>
<evidence type="ECO:0000259" key="2">
    <source>
        <dbReference type="Pfam" id="PF12706"/>
    </source>
</evidence>
<evidence type="ECO:0000256" key="1">
    <source>
        <dbReference type="SAM" id="MobiDB-lite"/>
    </source>
</evidence>
<dbReference type="PANTHER" id="PTHR15032">
    <property type="entry name" value="N-ACYL-PHOSPHATIDYLETHANOLAMINE-HYDROLYZING PHOSPHOLIPASE D"/>
    <property type="match status" value="1"/>
</dbReference>
<dbReference type="InterPro" id="IPR001279">
    <property type="entry name" value="Metallo-B-lactamas"/>
</dbReference>
<proteinExistence type="predicted"/>
<dbReference type="RefSeq" id="WP_344749247.1">
    <property type="nucleotide sequence ID" value="NZ_BAAAWW010000188.1"/>
</dbReference>
<dbReference type="EMBL" id="JBHMBS010000010">
    <property type="protein sequence ID" value="MFB9678153.1"/>
    <property type="molecule type" value="Genomic_DNA"/>
</dbReference>
<evidence type="ECO:0000313" key="4">
    <source>
        <dbReference type="Proteomes" id="UP001589610"/>
    </source>
</evidence>
<accession>A0ABV5TKH9</accession>
<dbReference type="PANTHER" id="PTHR15032:SF36">
    <property type="entry name" value="METALLO-BETA-LACTAMASE DOMAIN-CONTAINING PROTEIN"/>
    <property type="match status" value="1"/>
</dbReference>
<dbReference type="Proteomes" id="UP001589610">
    <property type="component" value="Unassembled WGS sequence"/>
</dbReference>
<dbReference type="Pfam" id="PF12706">
    <property type="entry name" value="Lactamase_B_2"/>
    <property type="match status" value="1"/>
</dbReference>
<organism evidence="3 4">
    <name type="scientific">Streptosporangium vulgare</name>
    <dbReference type="NCBI Taxonomy" id="46190"/>
    <lineage>
        <taxon>Bacteria</taxon>
        <taxon>Bacillati</taxon>
        <taxon>Actinomycetota</taxon>
        <taxon>Actinomycetes</taxon>
        <taxon>Streptosporangiales</taxon>
        <taxon>Streptosporangiaceae</taxon>
        <taxon>Streptosporangium</taxon>
    </lineage>
</organism>
<gene>
    <name evidence="3" type="ORF">ACFFRH_21945</name>
</gene>
<dbReference type="Gene3D" id="3.60.15.10">
    <property type="entry name" value="Ribonuclease Z/Hydroxyacylglutathione hydrolase-like"/>
    <property type="match status" value="1"/>
</dbReference>
<feature type="region of interest" description="Disordered" evidence="1">
    <location>
        <begin position="1"/>
        <end position="131"/>
    </location>
</feature>
<feature type="domain" description="Metallo-beta-lactamase" evidence="2">
    <location>
        <begin position="196"/>
        <end position="387"/>
    </location>
</feature>